<organism evidence="2">
    <name type="scientific">Trichodesmium erythraeum (strain IMS101)</name>
    <dbReference type="NCBI Taxonomy" id="203124"/>
    <lineage>
        <taxon>Bacteria</taxon>
        <taxon>Bacillati</taxon>
        <taxon>Cyanobacteriota</taxon>
        <taxon>Cyanophyceae</taxon>
        <taxon>Oscillatoriophycideae</taxon>
        <taxon>Oscillatoriales</taxon>
        <taxon>Microcoleaceae</taxon>
        <taxon>Trichodesmium</taxon>
    </lineage>
</organism>
<name>Q110L6_TRIEI</name>
<gene>
    <name evidence="2" type="ordered locus">Tery_2887</name>
</gene>
<evidence type="ECO:0008006" key="3">
    <source>
        <dbReference type="Google" id="ProtNLM"/>
    </source>
</evidence>
<feature type="region of interest" description="Disordered" evidence="1">
    <location>
        <begin position="29"/>
        <end position="48"/>
    </location>
</feature>
<proteinExistence type="predicted"/>
<protein>
    <recommendedName>
        <fullName evidence="3">Transposase</fullName>
    </recommendedName>
</protein>
<reference evidence="2" key="1">
    <citation type="submission" date="2006-06" db="EMBL/GenBank/DDBJ databases">
        <title>Complete sequence of Trichodesmium erythraeum IMS101.</title>
        <authorList>
            <consortium name="US DOE Joint Genome Institute"/>
            <person name="Copeland A."/>
            <person name="Lucas S."/>
            <person name="Lapidus A."/>
            <person name="Barry K."/>
            <person name="Detter J.C."/>
            <person name="Glavina del Rio T."/>
            <person name="Hammon N."/>
            <person name="Israni S."/>
            <person name="Dalin E."/>
            <person name="Tice H."/>
            <person name="Pitluck S."/>
            <person name="Kiss H."/>
            <person name="Munk A.C."/>
            <person name="Brettin T."/>
            <person name="Bruce D."/>
            <person name="Han C."/>
            <person name="Tapia R."/>
            <person name="Gilna P."/>
            <person name="Schmutz J."/>
            <person name="Larimer F."/>
            <person name="Land M."/>
            <person name="Hauser L."/>
            <person name="Kyrpides N."/>
            <person name="Kim E."/>
            <person name="Richardson P."/>
        </authorList>
    </citation>
    <scope>NUCLEOTIDE SEQUENCE [LARGE SCALE GENOMIC DNA]</scope>
    <source>
        <strain evidence="2">IMS101</strain>
    </source>
</reference>
<dbReference type="AlphaFoldDB" id="Q110L6"/>
<dbReference type="HOGENOM" id="CLU_201820_0_0_3"/>
<dbReference type="EMBL" id="CP000393">
    <property type="protein sequence ID" value="ABG52058.1"/>
    <property type="molecule type" value="Genomic_DNA"/>
</dbReference>
<evidence type="ECO:0000256" key="1">
    <source>
        <dbReference type="SAM" id="MobiDB-lite"/>
    </source>
</evidence>
<dbReference type="KEGG" id="ter:Tery_2887"/>
<dbReference type="eggNOG" id="COG3677">
    <property type="taxonomic scope" value="Bacteria"/>
</dbReference>
<accession>Q110L6</accession>
<sequence length="48" mass="5538">MGLRGISRVKKLHHTTIINSIKQVGQLLPRSYSPQKTPQVEELEELQR</sequence>
<evidence type="ECO:0000313" key="2">
    <source>
        <dbReference type="EMBL" id="ABG52058.1"/>
    </source>
</evidence>